<name>A0AAN8S8E0_POLSC</name>
<gene>
    <name evidence="1" type="ORF">RUM43_009134</name>
</gene>
<dbReference type="EMBL" id="JAWJWE010000038">
    <property type="protein sequence ID" value="KAK6623282.1"/>
    <property type="molecule type" value="Genomic_DNA"/>
</dbReference>
<sequence length="101" mass="11540">MRTATTTATKSIWTDLGVINSRQSQKKRGIEMNTPDRRERQGLHLVVEHVLSTVSAQLSTNPKLLLDELPREPYGTDKPFKVRGMTSDPLYYFREVRLGLP</sequence>
<evidence type="ECO:0000313" key="2">
    <source>
        <dbReference type="Proteomes" id="UP001372834"/>
    </source>
</evidence>
<evidence type="ECO:0000313" key="1">
    <source>
        <dbReference type="EMBL" id="KAK6623282.1"/>
    </source>
</evidence>
<proteinExistence type="predicted"/>
<comment type="caution">
    <text evidence="1">The sequence shown here is derived from an EMBL/GenBank/DDBJ whole genome shotgun (WGS) entry which is preliminary data.</text>
</comment>
<dbReference type="AlphaFoldDB" id="A0AAN8S8E0"/>
<accession>A0AAN8S8E0</accession>
<organism evidence="1 2">
    <name type="scientific">Polyplax serrata</name>
    <name type="common">Common mouse louse</name>
    <dbReference type="NCBI Taxonomy" id="468196"/>
    <lineage>
        <taxon>Eukaryota</taxon>
        <taxon>Metazoa</taxon>
        <taxon>Ecdysozoa</taxon>
        <taxon>Arthropoda</taxon>
        <taxon>Hexapoda</taxon>
        <taxon>Insecta</taxon>
        <taxon>Pterygota</taxon>
        <taxon>Neoptera</taxon>
        <taxon>Paraneoptera</taxon>
        <taxon>Psocodea</taxon>
        <taxon>Troctomorpha</taxon>
        <taxon>Phthiraptera</taxon>
        <taxon>Anoplura</taxon>
        <taxon>Polyplacidae</taxon>
        <taxon>Polyplax</taxon>
    </lineage>
</organism>
<protein>
    <submittedName>
        <fullName evidence="1">Uncharacterized protein</fullName>
    </submittedName>
</protein>
<reference evidence="1 2" key="1">
    <citation type="submission" date="2023-10" db="EMBL/GenBank/DDBJ databases">
        <title>Genomes of two closely related lineages of the louse Polyplax serrata with different host specificities.</title>
        <authorList>
            <person name="Martinu J."/>
            <person name="Tarabai H."/>
            <person name="Stefka J."/>
            <person name="Hypsa V."/>
        </authorList>
    </citation>
    <scope>NUCLEOTIDE SEQUENCE [LARGE SCALE GENOMIC DNA]</scope>
    <source>
        <strain evidence="1">HR10_N</strain>
    </source>
</reference>
<dbReference type="Proteomes" id="UP001372834">
    <property type="component" value="Unassembled WGS sequence"/>
</dbReference>